<organism evidence="2 3">
    <name type="scientific">Panagrellus redivivus</name>
    <name type="common">Microworm</name>
    <dbReference type="NCBI Taxonomy" id="6233"/>
    <lineage>
        <taxon>Eukaryota</taxon>
        <taxon>Metazoa</taxon>
        <taxon>Ecdysozoa</taxon>
        <taxon>Nematoda</taxon>
        <taxon>Chromadorea</taxon>
        <taxon>Rhabditida</taxon>
        <taxon>Tylenchina</taxon>
        <taxon>Panagrolaimomorpha</taxon>
        <taxon>Panagrolaimoidea</taxon>
        <taxon>Panagrolaimidae</taxon>
        <taxon>Panagrellus</taxon>
    </lineage>
</organism>
<keyword evidence="2" id="KW-1185">Reference proteome</keyword>
<evidence type="ECO:0000313" key="2">
    <source>
        <dbReference type="Proteomes" id="UP000492821"/>
    </source>
</evidence>
<proteinExistence type="predicted"/>
<evidence type="ECO:0000313" key="3">
    <source>
        <dbReference type="WBParaSite" id="Pan_g17191.t1"/>
    </source>
</evidence>
<dbReference type="InterPro" id="IPR019422">
    <property type="entry name" value="7TM_GPCR_serpentine_rcpt_Srh"/>
</dbReference>
<dbReference type="Proteomes" id="UP000492821">
    <property type="component" value="Unassembled WGS sequence"/>
</dbReference>
<reference evidence="3" key="2">
    <citation type="submission" date="2020-10" db="UniProtKB">
        <authorList>
            <consortium name="WormBaseParasite"/>
        </authorList>
    </citation>
    <scope>IDENTIFICATION</scope>
</reference>
<dbReference type="Pfam" id="PF10318">
    <property type="entry name" value="7TM_GPCR_Srh"/>
    <property type="match status" value="1"/>
</dbReference>
<keyword evidence="1" id="KW-0812">Transmembrane</keyword>
<reference evidence="2" key="1">
    <citation type="journal article" date="2013" name="Genetics">
        <title>The draft genome and transcriptome of Panagrellus redivivus are shaped by the harsh demands of a free-living lifestyle.</title>
        <authorList>
            <person name="Srinivasan J."/>
            <person name="Dillman A.R."/>
            <person name="Macchietto M.G."/>
            <person name="Heikkinen L."/>
            <person name="Lakso M."/>
            <person name="Fracchia K.M."/>
            <person name="Antoshechkin I."/>
            <person name="Mortazavi A."/>
            <person name="Wong G."/>
            <person name="Sternberg P.W."/>
        </authorList>
    </citation>
    <scope>NUCLEOTIDE SEQUENCE [LARGE SCALE GENOMIC DNA]</scope>
    <source>
        <strain evidence="2">MT8872</strain>
    </source>
</reference>
<dbReference type="AlphaFoldDB" id="A0A7E4ZTZ6"/>
<feature type="transmembrane region" description="Helical" evidence="1">
    <location>
        <begin position="41"/>
        <end position="60"/>
    </location>
</feature>
<protein>
    <submittedName>
        <fullName evidence="3">Serpentine receptor class gamma</fullName>
    </submittedName>
</protein>
<keyword evidence="1" id="KW-0472">Membrane</keyword>
<dbReference type="WBParaSite" id="Pan_g17191.t1">
    <property type="protein sequence ID" value="Pan_g17191.t1"/>
    <property type="gene ID" value="Pan_g17191"/>
</dbReference>
<accession>A0A7E4ZTZ6</accession>
<keyword evidence="1" id="KW-1133">Transmembrane helix</keyword>
<sequence length="169" mass="19323">MDSFIYGGPDLATVRMNMSLFDYHGPKAITLDDITIHKIKLYIYFAVNTTSFMTVVWVILKKSPHTMRTYKFLLLHIVIWIYLRDILMNVLWMPYLLSPAPGGCIVGVFKYFGESVGKQMCMILLIFTSAGTGYSCNVAQLYRFYAFNAAEIDSFRNYSVVLVCPKSGY</sequence>
<feature type="transmembrane region" description="Helical" evidence="1">
    <location>
        <begin position="72"/>
        <end position="92"/>
    </location>
</feature>
<evidence type="ECO:0000256" key="1">
    <source>
        <dbReference type="SAM" id="Phobius"/>
    </source>
</evidence>
<name>A0A7E4ZTZ6_PANRE</name>